<evidence type="ECO:0000256" key="6">
    <source>
        <dbReference type="ARBA" id="ARBA00022989"/>
    </source>
</evidence>
<dbReference type="PANTHER" id="PTHR33445">
    <property type="entry name" value="ATP SYNTHASE SUBUNIT B', CHLOROPLASTIC"/>
    <property type="match status" value="1"/>
</dbReference>
<comment type="function">
    <text evidence="10 12">F(1)F(0) ATP synthase produces ATP from ADP in the presence of a proton or sodium gradient. F-type ATPases consist of two structural domains, F(1) containing the extramembraneous catalytic core and F(0) containing the membrane proton channel, linked together by a central stalk and a peripheral stalk. During catalysis, ATP synthesis in the catalytic domain of F(1) is coupled via a rotary mechanism of the central stalk subunits to proton translocation.</text>
</comment>
<keyword evidence="6 12" id="KW-1133">Transmembrane helix</keyword>
<feature type="coiled-coil region" evidence="14">
    <location>
        <begin position="48"/>
        <end position="131"/>
    </location>
</feature>
<dbReference type="AlphaFoldDB" id="A0A2G9ZLU1"/>
<organism evidence="15 16">
    <name type="scientific">Candidatus Falkowbacteria bacterium CG23_combo_of_CG06-09_8_20_14_all_49_15</name>
    <dbReference type="NCBI Taxonomy" id="1974572"/>
    <lineage>
        <taxon>Bacteria</taxon>
        <taxon>Candidatus Falkowiibacteriota</taxon>
    </lineage>
</organism>
<name>A0A2G9ZLU1_9BACT</name>
<comment type="subunit">
    <text evidence="12">F-type ATPases have 2 components, F(1) - the catalytic core - and F(0) - the membrane proton channel. F(1) has five subunits: alpha(3), beta(3), gamma(1), delta(1), epsilon(1). F(0) has three main subunits: a(1), b(2) and c(10-14). The alpha and beta chains form an alternating ring which encloses part of the gamma chain. F(1) is attached to F(0) by a central stalk formed by the gamma and epsilon chains, while a peripheral stalk is formed by the delta and b chains.</text>
</comment>
<evidence type="ECO:0000256" key="11">
    <source>
        <dbReference type="ARBA" id="ARBA00037847"/>
    </source>
</evidence>
<evidence type="ECO:0000313" key="16">
    <source>
        <dbReference type="Proteomes" id="UP000230729"/>
    </source>
</evidence>
<keyword evidence="12" id="KW-1003">Cell membrane</keyword>
<evidence type="ECO:0000256" key="4">
    <source>
        <dbReference type="ARBA" id="ARBA00022692"/>
    </source>
</evidence>
<accession>A0A2G9ZLU1</accession>
<feature type="transmembrane region" description="Helical" evidence="12">
    <location>
        <begin position="12"/>
        <end position="34"/>
    </location>
</feature>
<dbReference type="CDD" id="cd06503">
    <property type="entry name" value="ATP-synt_Fo_b"/>
    <property type="match status" value="1"/>
</dbReference>
<dbReference type="Proteomes" id="UP000230729">
    <property type="component" value="Unassembled WGS sequence"/>
</dbReference>
<evidence type="ECO:0000256" key="8">
    <source>
        <dbReference type="ARBA" id="ARBA00023136"/>
    </source>
</evidence>
<keyword evidence="2 12" id="KW-0813">Transport</keyword>
<dbReference type="Pfam" id="PF00430">
    <property type="entry name" value="ATP-synt_B"/>
    <property type="match status" value="1"/>
</dbReference>
<keyword evidence="3 12" id="KW-0138">CF(0)</keyword>
<keyword evidence="8 12" id="KW-0472">Membrane</keyword>
<evidence type="ECO:0000256" key="1">
    <source>
        <dbReference type="ARBA" id="ARBA00005513"/>
    </source>
</evidence>
<comment type="function">
    <text evidence="12">Component of the F(0) channel, it forms part of the peripheral stalk, linking F(1) to F(0).</text>
</comment>
<dbReference type="InterPro" id="IPR050059">
    <property type="entry name" value="ATP_synthase_B_chain"/>
</dbReference>
<reference evidence="15 16" key="1">
    <citation type="submission" date="2017-09" db="EMBL/GenBank/DDBJ databases">
        <title>Depth-based differentiation of microbial function through sediment-hosted aquifers and enrichment of novel symbionts in the deep terrestrial subsurface.</title>
        <authorList>
            <person name="Probst A.J."/>
            <person name="Ladd B."/>
            <person name="Jarett J.K."/>
            <person name="Geller-Mcgrath D.E."/>
            <person name="Sieber C.M."/>
            <person name="Emerson J.B."/>
            <person name="Anantharaman K."/>
            <person name="Thomas B.C."/>
            <person name="Malmstrom R."/>
            <person name="Stieglmeier M."/>
            <person name="Klingl A."/>
            <person name="Woyke T."/>
            <person name="Ryan C.M."/>
            <person name="Banfield J.F."/>
        </authorList>
    </citation>
    <scope>NUCLEOTIDE SEQUENCE [LARGE SCALE GENOMIC DNA]</scope>
    <source>
        <strain evidence="15">CG23_combo_of_CG06-09_8_20_14_all_49_15</strain>
    </source>
</reference>
<keyword evidence="7 12" id="KW-0406">Ion transport</keyword>
<dbReference type="HAMAP" id="MF_01398">
    <property type="entry name" value="ATP_synth_b_bprime"/>
    <property type="match status" value="1"/>
</dbReference>
<evidence type="ECO:0000256" key="14">
    <source>
        <dbReference type="SAM" id="Coils"/>
    </source>
</evidence>
<protein>
    <recommendedName>
        <fullName evidence="12">ATP synthase subunit b</fullName>
    </recommendedName>
    <alternativeName>
        <fullName evidence="12">ATP synthase F(0) sector subunit b</fullName>
    </alternativeName>
    <alternativeName>
        <fullName evidence="12">ATPase subunit I</fullName>
    </alternativeName>
    <alternativeName>
        <fullName evidence="12">F-type ATPase subunit b</fullName>
        <shortName evidence="12">F-ATPase subunit b</shortName>
    </alternativeName>
</protein>
<keyword evidence="4 12" id="KW-0812">Transmembrane</keyword>
<proteinExistence type="inferred from homology"/>
<dbReference type="PANTHER" id="PTHR33445:SF1">
    <property type="entry name" value="ATP SYNTHASE SUBUNIT B"/>
    <property type="match status" value="1"/>
</dbReference>
<sequence>MGNIIDLFHVDFKLLLAQMVNFAIVFAVLYFVALKPLLAAMHERSEKIEKSLSDARRIENRLEEAENEYQAKVGEARREAMAIMEKSQAQAEEKRKEILARAKLEIGQAINEEKEKLRREKAKVLTELKKEAGSLVALSLEKILGGQKQPEFDRRIIDKMKK</sequence>
<evidence type="ECO:0000256" key="9">
    <source>
        <dbReference type="ARBA" id="ARBA00023310"/>
    </source>
</evidence>
<dbReference type="GO" id="GO:0012505">
    <property type="term" value="C:endomembrane system"/>
    <property type="evidence" value="ECO:0007669"/>
    <property type="project" value="UniProtKB-SubCell"/>
</dbReference>
<evidence type="ECO:0000256" key="7">
    <source>
        <dbReference type="ARBA" id="ARBA00023065"/>
    </source>
</evidence>
<evidence type="ECO:0000256" key="3">
    <source>
        <dbReference type="ARBA" id="ARBA00022547"/>
    </source>
</evidence>
<dbReference type="Gene3D" id="6.10.250.1580">
    <property type="match status" value="1"/>
</dbReference>
<dbReference type="GO" id="GO:0045259">
    <property type="term" value="C:proton-transporting ATP synthase complex"/>
    <property type="evidence" value="ECO:0007669"/>
    <property type="project" value="UniProtKB-KW"/>
</dbReference>
<dbReference type="GO" id="GO:0046961">
    <property type="term" value="F:proton-transporting ATPase activity, rotational mechanism"/>
    <property type="evidence" value="ECO:0007669"/>
    <property type="project" value="TreeGrafter"/>
</dbReference>
<evidence type="ECO:0000256" key="5">
    <source>
        <dbReference type="ARBA" id="ARBA00022781"/>
    </source>
</evidence>
<dbReference type="GO" id="GO:0046933">
    <property type="term" value="F:proton-transporting ATP synthase activity, rotational mechanism"/>
    <property type="evidence" value="ECO:0007669"/>
    <property type="project" value="UniProtKB-UniRule"/>
</dbReference>
<comment type="similarity">
    <text evidence="1 12 13">Belongs to the ATPase B chain family.</text>
</comment>
<evidence type="ECO:0000313" key="15">
    <source>
        <dbReference type="EMBL" id="PIP34146.1"/>
    </source>
</evidence>
<dbReference type="EMBL" id="PCSD01000008">
    <property type="protein sequence ID" value="PIP34146.1"/>
    <property type="molecule type" value="Genomic_DNA"/>
</dbReference>
<comment type="caution">
    <text evidence="15">The sequence shown here is derived from an EMBL/GenBank/DDBJ whole genome shotgun (WGS) entry which is preliminary data.</text>
</comment>
<keyword evidence="5 12" id="KW-0375">Hydrogen ion transport</keyword>
<evidence type="ECO:0000256" key="2">
    <source>
        <dbReference type="ARBA" id="ARBA00022448"/>
    </source>
</evidence>
<evidence type="ECO:0000256" key="12">
    <source>
        <dbReference type="HAMAP-Rule" id="MF_01398"/>
    </source>
</evidence>
<dbReference type="GO" id="GO:0005886">
    <property type="term" value="C:plasma membrane"/>
    <property type="evidence" value="ECO:0007669"/>
    <property type="project" value="UniProtKB-SubCell"/>
</dbReference>
<evidence type="ECO:0000256" key="13">
    <source>
        <dbReference type="RuleBase" id="RU003848"/>
    </source>
</evidence>
<evidence type="ECO:0000256" key="10">
    <source>
        <dbReference type="ARBA" id="ARBA00025198"/>
    </source>
</evidence>
<dbReference type="InterPro" id="IPR002146">
    <property type="entry name" value="ATP_synth_b/b'su_bac/chlpt"/>
</dbReference>
<keyword evidence="14" id="KW-0175">Coiled coil</keyword>
<gene>
    <name evidence="12" type="primary">atpF</name>
    <name evidence="15" type="ORF">COX22_00535</name>
</gene>
<keyword evidence="9 12" id="KW-0066">ATP synthesis</keyword>
<comment type="subcellular location">
    <subcellularLocation>
        <location evidence="12">Cell membrane</location>
        <topology evidence="12">Single-pass membrane protein</topology>
    </subcellularLocation>
    <subcellularLocation>
        <location evidence="11">Endomembrane system</location>
        <topology evidence="11">Single-pass membrane protein</topology>
    </subcellularLocation>
</comment>